<protein>
    <submittedName>
        <fullName evidence="3">Uncharacterized protein LOC110745629</fullName>
    </submittedName>
</protein>
<dbReference type="RefSeq" id="XP_021801443.1">
    <property type="nucleotide sequence ID" value="XM_021945751.1"/>
</dbReference>
<keyword evidence="2" id="KW-1185">Reference proteome</keyword>
<gene>
    <name evidence="3" type="primary">LOC110745629</name>
</gene>
<dbReference type="PANTHER" id="PTHR33223">
    <property type="entry name" value="CCHC-TYPE DOMAIN-CONTAINING PROTEIN"/>
    <property type="match status" value="1"/>
</dbReference>
<proteinExistence type="predicted"/>
<dbReference type="Pfam" id="PF03732">
    <property type="entry name" value="Retrotrans_gag"/>
    <property type="match status" value="1"/>
</dbReference>
<dbReference type="AlphaFoldDB" id="A0A6P5RHR3"/>
<evidence type="ECO:0000313" key="3">
    <source>
        <dbReference type="RefSeq" id="XP_021801443.1"/>
    </source>
</evidence>
<dbReference type="Proteomes" id="UP000515124">
    <property type="component" value="Unplaced"/>
</dbReference>
<dbReference type="KEGG" id="pavi:110745629"/>
<feature type="domain" description="Retrotransposon gag" evidence="1">
    <location>
        <begin position="69"/>
        <end position="159"/>
    </location>
</feature>
<evidence type="ECO:0000313" key="2">
    <source>
        <dbReference type="Proteomes" id="UP000515124"/>
    </source>
</evidence>
<dbReference type="PANTHER" id="PTHR33223:SF6">
    <property type="entry name" value="CCHC-TYPE DOMAIN-CONTAINING PROTEIN"/>
    <property type="match status" value="1"/>
</dbReference>
<dbReference type="GeneID" id="110745629"/>
<sequence length="324" mass="37609">MVPHARRIVRPVYRRPYPEHFDQEEFPQGFKVSDFTLFSGDGHQLTMEHIGRFTAQCAEIGYREVLKLRLFPSTLIGAAFSWYVKLPQNSVPNWQTNEQIFHEQFYWPEPDESMADLAKMHQGPNESVHEYLGKFRETRARCTVNMPEHEFAKLAQGGLLLDVQKRFEGIEFHDIYNLLLQVDRYEALLKEEQQKNWPTSRSTFYRDLPKPFTSRTMAIHVVDVENVDSNKADEEIFLEEEEESTRINLAEIVVSEPHVCKALSKASKDHRPITVQISKFSGTSQKRVGTKSYTFDISKAELIFGQLLKEKMIKFPNGHDIPSA</sequence>
<name>A0A6P5RHR3_PRUAV</name>
<evidence type="ECO:0000259" key="1">
    <source>
        <dbReference type="Pfam" id="PF03732"/>
    </source>
</evidence>
<accession>A0A6P5RHR3</accession>
<dbReference type="InterPro" id="IPR005162">
    <property type="entry name" value="Retrotrans_gag_dom"/>
</dbReference>
<organism evidence="2 3">
    <name type="scientific">Prunus avium</name>
    <name type="common">Cherry</name>
    <name type="synonym">Cerasus avium</name>
    <dbReference type="NCBI Taxonomy" id="42229"/>
    <lineage>
        <taxon>Eukaryota</taxon>
        <taxon>Viridiplantae</taxon>
        <taxon>Streptophyta</taxon>
        <taxon>Embryophyta</taxon>
        <taxon>Tracheophyta</taxon>
        <taxon>Spermatophyta</taxon>
        <taxon>Magnoliopsida</taxon>
        <taxon>eudicotyledons</taxon>
        <taxon>Gunneridae</taxon>
        <taxon>Pentapetalae</taxon>
        <taxon>rosids</taxon>
        <taxon>fabids</taxon>
        <taxon>Rosales</taxon>
        <taxon>Rosaceae</taxon>
        <taxon>Amygdaloideae</taxon>
        <taxon>Amygdaleae</taxon>
        <taxon>Prunus</taxon>
    </lineage>
</organism>
<reference evidence="3" key="1">
    <citation type="submission" date="2025-08" db="UniProtKB">
        <authorList>
            <consortium name="RefSeq"/>
        </authorList>
    </citation>
    <scope>IDENTIFICATION</scope>
</reference>